<dbReference type="SUPFAM" id="SSF90123">
    <property type="entry name" value="ABC transporter transmembrane region"/>
    <property type="match status" value="1"/>
</dbReference>
<dbReference type="GO" id="GO:0140359">
    <property type="term" value="F:ABC-type transporter activity"/>
    <property type="evidence" value="ECO:0007669"/>
    <property type="project" value="InterPro"/>
</dbReference>
<feature type="transmembrane region" description="Helical" evidence="5">
    <location>
        <begin position="166"/>
        <end position="186"/>
    </location>
</feature>
<dbReference type="EMBL" id="QFNK01000170">
    <property type="protein sequence ID" value="PZO84674.1"/>
    <property type="molecule type" value="Genomic_DNA"/>
</dbReference>
<dbReference type="Proteomes" id="UP000249557">
    <property type="component" value="Unassembled WGS sequence"/>
</dbReference>
<dbReference type="GO" id="GO:0005886">
    <property type="term" value="C:plasma membrane"/>
    <property type="evidence" value="ECO:0007669"/>
    <property type="project" value="UniProtKB-SubCell"/>
</dbReference>
<comment type="subcellular location">
    <subcellularLocation>
        <location evidence="1">Cell membrane</location>
        <topology evidence="1">Multi-pass membrane protein</topology>
    </subcellularLocation>
</comment>
<feature type="transmembrane region" description="Helical" evidence="5">
    <location>
        <begin position="61"/>
        <end position="86"/>
    </location>
</feature>
<accession>A0A2W4ZQN6</accession>
<dbReference type="AlphaFoldDB" id="A0A2W4ZQN6"/>
<evidence type="ECO:0000313" key="8">
    <source>
        <dbReference type="Proteomes" id="UP000249557"/>
    </source>
</evidence>
<feature type="non-terminal residue" evidence="7">
    <location>
        <position position="282"/>
    </location>
</feature>
<keyword evidence="3 5" id="KW-1133">Transmembrane helix</keyword>
<proteinExistence type="predicted"/>
<feature type="transmembrane region" description="Helical" evidence="5">
    <location>
        <begin position="140"/>
        <end position="160"/>
    </location>
</feature>
<feature type="transmembrane region" description="Helical" evidence="5">
    <location>
        <begin position="244"/>
        <end position="273"/>
    </location>
</feature>
<keyword evidence="4 5" id="KW-0472">Membrane</keyword>
<sequence>MRKKTNPVQNFLKEKKEPARRFIGASVFLSCISGALIIVGAWVLAGIVYDAAFQKVAFPDLWPHITTLIFLYVARGLLNAVADYLAYCGASKVKQSVRSDIVQSIIAKGPMGLPDDKSGSILNAYVDGVEALQGYYMLSLPARITATIIPLAIFFFIFPLDLISGLVLIVTAPLIPVFMIWIGRGAERLSQKQWRRMTFMGGRFLDVIQGLAEIKLFNAGKREGETIRRLTESFRHDTMAVLRVAFLSSLALEFFATVSIAMIAVLIGFRLLWGEIEFRDGF</sequence>
<gene>
    <name evidence="7" type="ORF">DI626_08130</name>
</gene>
<keyword evidence="2 5" id="KW-0812">Transmembrane</keyword>
<evidence type="ECO:0000256" key="3">
    <source>
        <dbReference type="ARBA" id="ARBA00022989"/>
    </source>
</evidence>
<dbReference type="Gene3D" id="1.20.1560.10">
    <property type="entry name" value="ABC transporter type 1, transmembrane domain"/>
    <property type="match status" value="1"/>
</dbReference>
<dbReference type="InterPro" id="IPR011527">
    <property type="entry name" value="ABC1_TM_dom"/>
</dbReference>
<evidence type="ECO:0000256" key="1">
    <source>
        <dbReference type="ARBA" id="ARBA00004651"/>
    </source>
</evidence>
<dbReference type="CDD" id="cd18584">
    <property type="entry name" value="ABC_6TM_AarD_CydD"/>
    <property type="match status" value="1"/>
</dbReference>
<dbReference type="GO" id="GO:0005524">
    <property type="term" value="F:ATP binding"/>
    <property type="evidence" value="ECO:0007669"/>
    <property type="project" value="InterPro"/>
</dbReference>
<name>A0A2W4ZQN6_9BACT</name>
<evidence type="ECO:0000259" key="6">
    <source>
        <dbReference type="PROSITE" id="PS50929"/>
    </source>
</evidence>
<comment type="caution">
    <text evidence="7">The sequence shown here is derived from an EMBL/GenBank/DDBJ whole genome shotgun (WGS) entry which is preliminary data.</text>
</comment>
<evidence type="ECO:0000256" key="5">
    <source>
        <dbReference type="SAM" id="Phobius"/>
    </source>
</evidence>
<feature type="domain" description="ABC transmembrane type-1" evidence="6">
    <location>
        <begin position="25"/>
        <end position="282"/>
    </location>
</feature>
<feature type="transmembrane region" description="Helical" evidence="5">
    <location>
        <begin position="21"/>
        <end position="49"/>
    </location>
</feature>
<evidence type="ECO:0000256" key="2">
    <source>
        <dbReference type="ARBA" id="ARBA00022692"/>
    </source>
</evidence>
<dbReference type="Pfam" id="PF00664">
    <property type="entry name" value="ABC_membrane"/>
    <property type="match status" value="1"/>
</dbReference>
<evidence type="ECO:0000313" key="7">
    <source>
        <dbReference type="EMBL" id="PZO84674.1"/>
    </source>
</evidence>
<evidence type="ECO:0000256" key="4">
    <source>
        <dbReference type="ARBA" id="ARBA00023136"/>
    </source>
</evidence>
<dbReference type="InterPro" id="IPR036640">
    <property type="entry name" value="ABC1_TM_sf"/>
</dbReference>
<protein>
    <submittedName>
        <fullName evidence="7">Thiol reductant ABC exporter subunit CydD</fullName>
    </submittedName>
</protein>
<reference evidence="7 8" key="1">
    <citation type="submission" date="2017-08" db="EMBL/GenBank/DDBJ databases">
        <title>Infants hospitalized years apart are colonized by the same room-sourced microbial strains.</title>
        <authorList>
            <person name="Brooks B."/>
            <person name="Olm M.R."/>
            <person name="Firek B.A."/>
            <person name="Baker R."/>
            <person name="Thomas B.C."/>
            <person name="Morowitz M.J."/>
            <person name="Banfield J.F."/>
        </authorList>
    </citation>
    <scope>NUCLEOTIDE SEQUENCE [LARGE SCALE GENOMIC DNA]</scope>
    <source>
        <strain evidence="7">S2_018_000_R2_104</strain>
    </source>
</reference>
<organism evidence="7 8">
    <name type="scientific">Micavibrio aeruginosavorus</name>
    <dbReference type="NCBI Taxonomy" id="349221"/>
    <lineage>
        <taxon>Bacteria</taxon>
        <taxon>Pseudomonadati</taxon>
        <taxon>Bdellovibrionota</taxon>
        <taxon>Bdellovibrionia</taxon>
        <taxon>Bdellovibrionales</taxon>
        <taxon>Pseudobdellovibrionaceae</taxon>
        <taxon>Micavibrio</taxon>
    </lineage>
</organism>
<dbReference type="PROSITE" id="PS50929">
    <property type="entry name" value="ABC_TM1F"/>
    <property type="match status" value="1"/>
</dbReference>